<dbReference type="PANTHER" id="PTHR32054:SF31">
    <property type="entry name" value="PROTEIN WEAK CHLOROPLAST MOVEMENT UNDER BLUE LIGHT 1"/>
    <property type="match status" value="1"/>
</dbReference>
<feature type="coiled-coil region" evidence="3">
    <location>
        <begin position="315"/>
        <end position="459"/>
    </location>
</feature>
<reference evidence="5 6" key="1">
    <citation type="journal article" date="2022" name="Nat. Plants">
        <title>Genomes of leafy and leafless Platanthera orchids illuminate the evolution of mycoheterotrophy.</title>
        <authorList>
            <person name="Li M.H."/>
            <person name="Liu K.W."/>
            <person name="Li Z."/>
            <person name="Lu H.C."/>
            <person name="Ye Q.L."/>
            <person name="Zhang D."/>
            <person name="Wang J.Y."/>
            <person name="Li Y.F."/>
            <person name="Zhong Z.M."/>
            <person name="Liu X."/>
            <person name="Yu X."/>
            <person name="Liu D.K."/>
            <person name="Tu X.D."/>
            <person name="Liu B."/>
            <person name="Hao Y."/>
            <person name="Liao X.Y."/>
            <person name="Jiang Y.T."/>
            <person name="Sun W.H."/>
            <person name="Chen J."/>
            <person name="Chen Y.Q."/>
            <person name="Ai Y."/>
            <person name="Zhai J.W."/>
            <person name="Wu S.S."/>
            <person name="Zhou Z."/>
            <person name="Hsiao Y.Y."/>
            <person name="Wu W.L."/>
            <person name="Chen Y.Y."/>
            <person name="Lin Y.F."/>
            <person name="Hsu J.L."/>
            <person name="Li C.Y."/>
            <person name="Wang Z.W."/>
            <person name="Zhao X."/>
            <person name="Zhong W.Y."/>
            <person name="Ma X.K."/>
            <person name="Ma L."/>
            <person name="Huang J."/>
            <person name="Chen G.Z."/>
            <person name="Huang M.Z."/>
            <person name="Huang L."/>
            <person name="Peng D.H."/>
            <person name="Luo Y.B."/>
            <person name="Zou S.Q."/>
            <person name="Chen S.P."/>
            <person name="Lan S."/>
            <person name="Tsai W.C."/>
            <person name="Van de Peer Y."/>
            <person name="Liu Z.J."/>
        </authorList>
    </citation>
    <scope>NUCLEOTIDE SEQUENCE [LARGE SCALE GENOMIC DNA]</scope>
    <source>
        <strain evidence="5">Lor287</strain>
    </source>
</reference>
<accession>A0AAP0FWZ5</accession>
<feature type="compositionally biased region" description="Basic and acidic residues" evidence="4">
    <location>
        <begin position="221"/>
        <end position="234"/>
    </location>
</feature>
<feature type="region of interest" description="Disordered" evidence="4">
    <location>
        <begin position="835"/>
        <end position="855"/>
    </location>
</feature>
<dbReference type="Pfam" id="PF05701">
    <property type="entry name" value="WEMBL"/>
    <property type="match status" value="1"/>
</dbReference>
<feature type="region of interest" description="Disordered" evidence="4">
    <location>
        <begin position="148"/>
        <end position="265"/>
    </location>
</feature>
<feature type="compositionally biased region" description="Polar residues" evidence="4">
    <location>
        <begin position="252"/>
        <end position="261"/>
    </location>
</feature>
<dbReference type="GO" id="GO:0009903">
    <property type="term" value="P:chloroplast avoidance movement"/>
    <property type="evidence" value="ECO:0007669"/>
    <property type="project" value="TreeGrafter"/>
</dbReference>
<feature type="compositionally biased region" description="Polar residues" evidence="4">
    <location>
        <begin position="16"/>
        <end position="30"/>
    </location>
</feature>
<feature type="compositionally biased region" description="Acidic residues" evidence="4">
    <location>
        <begin position="1"/>
        <end position="13"/>
    </location>
</feature>
<gene>
    <name evidence="5" type="primary">WEL3</name>
    <name evidence="5" type="ORF">KSP39_PZI020677</name>
</gene>
<protein>
    <submittedName>
        <fullName evidence="5">Protein WEAK CHLOROPLAST MOVEMENT UNDER BLUE LIGHT-like 3</fullName>
    </submittedName>
</protein>
<name>A0AAP0FWZ5_9ASPA</name>
<keyword evidence="2 3" id="KW-0175">Coiled coil</keyword>
<dbReference type="InterPro" id="IPR008545">
    <property type="entry name" value="Web"/>
</dbReference>
<feature type="coiled-coil region" evidence="3">
    <location>
        <begin position="492"/>
        <end position="536"/>
    </location>
</feature>
<dbReference type="GO" id="GO:0005829">
    <property type="term" value="C:cytosol"/>
    <property type="evidence" value="ECO:0007669"/>
    <property type="project" value="TreeGrafter"/>
</dbReference>
<feature type="coiled-coil region" evidence="3">
    <location>
        <begin position="564"/>
        <end position="598"/>
    </location>
</feature>
<evidence type="ECO:0000256" key="4">
    <source>
        <dbReference type="SAM" id="MobiDB-lite"/>
    </source>
</evidence>
<feature type="coiled-coil region" evidence="3">
    <location>
        <begin position="787"/>
        <end position="814"/>
    </location>
</feature>
<dbReference type="PANTHER" id="PTHR32054">
    <property type="entry name" value="HEAVY CHAIN, PUTATIVE, EXPRESSED-RELATED-RELATED"/>
    <property type="match status" value="1"/>
</dbReference>
<evidence type="ECO:0000313" key="5">
    <source>
        <dbReference type="EMBL" id="KAK8921308.1"/>
    </source>
</evidence>
<dbReference type="AlphaFoldDB" id="A0AAP0FWZ5"/>
<feature type="region of interest" description="Disordered" evidence="4">
    <location>
        <begin position="69"/>
        <end position="90"/>
    </location>
</feature>
<feature type="compositionally biased region" description="Basic and acidic residues" evidence="4">
    <location>
        <begin position="37"/>
        <end position="57"/>
    </location>
</feature>
<evidence type="ECO:0000256" key="2">
    <source>
        <dbReference type="ARBA" id="ARBA00023054"/>
    </source>
</evidence>
<feature type="region of interest" description="Disordered" evidence="4">
    <location>
        <begin position="1"/>
        <end position="57"/>
    </location>
</feature>
<feature type="coiled-coil region" evidence="3">
    <location>
        <begin position="627"/>
        <end position="696"/>
    </location>
</feature>
<sequence length="915" mass="102114">MEEEYKDAEDVFIDETSPSPTESLPDTTPALSDPPLSDEKADIKHHQKAVTDHTKPVVEQDVLSAPPFMEIQKPTPSQNSTEPGFVLEHAPTSSLEFHALSLSDLSHTPKEMSDDIPPQHQDQNCAPDGMVQIPKEVENVLDKLQDVRSDGVSDVQTNKAQIVDDSTASTDSITASSTSEKHHNTLVPASSDALKGLKETVSIQTDNRSPAGVADSQTRSSDVKEISKVEDRPPVKLNGNPQHDHKEAKNMQLKTSKSAVSPEQVKKVSENRGYIDTTAPFESVKEAVTKFGGIVDWKAHKALTIEKSKHFRYELERAQEELPIYKKKSEDAEIAKTEVLKELGNTRRLIEELKLNLERAQTEEAQAKQDAELALLRAKEMEDGVTDDVSVAAKTQLEVAKARHQAAVLDLKSVKEELFSLQEQYSSSISERELAIKRAEEAASSSKEMEKAVEDLTLELIFTKELLESAHAAHIEAEEHRIGASLAKDQDCRDWEKEVKQAEAELRMLEEQLSQAKNLEGSLKNASTVLSGLKKELALYMESKLKEQLEYLEEKVPKDDADESKKFQSALASKREELEEVKINMEKTKNEVSILRVAESALKSELERENAGLASMRQREGMASVAVLSLEAEIERIKKEIQEVMEKEMEAREKMVELPKLLQQKAVEADRFKSSARVAREELRKVSEDAEQAKSTLSTTEIRLQASLKEIEAARASERLALTAVKALKESEEAAAMGESPRGVTLPLEEYYSLSKRVHEAEEFANERITAAIAQIQLAKESESKSLLKLEEAYGELNRRKEALKVATEKAERSKEGKLGVEQGLRQWRAEHEQRRKAVEGGGYTATNPPKTPARTSEEAVIIAADVIHPSPGPLVYVSGNKKEHAIPEFKPRKKSFFPRIVMFLVRRRSKSRSS</sequence>
<comment type="similarity">
    <text evidence="1">Belongs to the WEB family.</text>
</comment>
<keyword evidence="6" id="KW-1185">Reference proteome</keyword>
<proteinExistence type="inferred from homology"/>
<dbReference type="Proteomes" id="UP001418222">
    <property type="component" value="Unassembled WGS sequence"/>
</dbReference>
<evidence type="ECO:0000313" key="6">
    <source>
        <dbReference type="Proteomes" id="UP001418222"/>
    </source>
</evidence>
<feature type="compositionally biased region" description="Low complexity" evidence="4">
    <location>
        <begin position="164"/>
        <end position="178"/>
    </location>
</feature>
<comment type="caution">
    <text evidence="5">The sequence shown here is derived from an EMBL/GenBank/DDBJ whole genome shotgun (WGS) entry which is preliminary data.</text>
</comment>
<evidence type="ECO:0000256" key="1">
    <source>
        <dbReference type="ARBA" id="ARBA00005485"/>
    </source>
</evidence>
<organism evidence="5 6">
    <name type="scientific">Platanthera zijinensis</name>
    <dbReference type="NCBI Taxonomy" id="2320716"/>
    <lineage>
        <taxon>Eukaryota</taxon>
        <taxon>Viridiplantae</taxon>
        <taxon>Streptophyta</taxon>
        <taxon>Embryophyta</taxon>
        <taxon>Tracheophyta</taxon>
        <taxon>Spermatophyta</taxon>
        <taxon>Magnoliopsida</taxon>
        <taxon>Liliopsida</taxon>
        <taxon>Asparagales</taxon>
        <taxon>Orchidaceae</taxon>
        <taxon>Orchidoideae</taxon>
        <taxon>Orchideae</taxon>
        <taxon>Orchidinae</taxon>
        <taxon>Platanthera</taxon>
    </lineage>
</organism>
<dbReference type="EMBL" id="JBBWWQ010000018">
    <property type="protein sequence ID" value="KAK8921308.1"/>
    <property type="molecule type" value="Genomic_DNA"/>
</dbReference>
<dbReference type="GO" id="GO:0009904">
    <property type="term" value="P:chloroplast accumulation movement"/>
    <property type="evidence" value="ECO:0007669"/>
    <property type="project" value="TreeGrafter"/>
</dbReference>
<evidence type="ECO:0000256" key="3">
    <source>
        <dbReference type="SAM" id="Coils"/>
    </source>
</evidence>